<dbReference type="Pfam" id="PF02776">
    <property type="entry name" value="TPP_enzyme_N"/>
    <property type="match status" value="1"/>
</dbReference>
<dbReference type="CDD" id="cd07037">
    <property type="entry name" value="TPP_PYR_MenD"/>
    <property type="match status" value="1"/>
</dbReference>
<keyword evidence="12" id="KW-1185">Reference proteome</keyword>
<dbReference type="GO" id="GO:0016740">
    <property type="term" value="F:transferase activity"/>
    <property type="evidence" value="ECO:0007669"/>
    <property type="project" value="UniProtKB-KW"/>
</dbReference>
<keyword evidence="5" id="KW-0460">Magnesium</keyword>
<dbReference type="GO" id="GO:0008270">
    <property type="term" value="F:zinc ion binding"/>
    <property type="evidence" value="ECO:0007669"/>
    <property type="project" value="UniProtKB-KW"/>
</dbReference>
<evidence type="ECO:0000256" key="9">
    <source>
        <dbReference type="SAM" id="MobiDB-lite"/>
    </source>
</evidence>
<dbReference type="Gene3D" id="3.20.20.120">
    <property type="entry name" value="Enolase-like C-terminal domain"/>
    <property type="match status" value="1"/>
</dbReference>
<evidence type="ECO:0000256" key="5">
    <source>
        <dbReference type="ARBA" id="ARBA00022842"/>
    </source>
</evidence>
<dbReference type="SUPFAM" id="SSF55961">
    <property type="entry name" value="Bet v1-like"/>
    <property type="match status" value="1"/>
</dbReference>
<reference evidence="11 12" key="1">
    <citation type="submission" date="2024-10" db="EMBL/GenBank/DDBJ databases">
        <title>Updated reference genomes for cyclostephanoid diatoms.</title>
        <authorList>
            <person name="Roberts W.R."/>
            <person name="Alverson A.J."/>
        </authorList>
    </citation>
    <scope>NUCLEOTIDE SEQUENCE [LARGE SCALE GENOMIC DNA]</scope>
    <source>
        <strain evidence="11 12">AJA228-03</strain>
    </source>
</reference>
<dbReference type="SUPFAM" id="SSF52518">
    <property type="entry name" value="Thiamin diphosphate-binding fold (THDP-binding)"/>
    <property type="match status" value="2"/>
</dbReference>
<dbReference type="InterPro" id="IPR032264">
    <property type="entry name" value="MenD_middle"/>
</dbReference>
<dbReference type="SUPFAM" id="SSF53474">
    <property type="entry name" value="alpha/beta-Hydrolases"/>
    <property type="match status" value="1"/>
</dbReference>
<dbReference type="InterPro" id="IPR029017">
    <property type="entry name" value="Enolase-like_N"/>
</dbReference>
<feature type="non-terminal residue" evidence="11">
    <location>
        <position position="1"/>
    </location>
</feature>
<feature type="region of interest" description="Disordered" evidence="9">
    <location>
        <begin position="248"/>
        <end position="285"/>
    </location>
</feature>
<dbReference type="Gene3D" id="3.30.530.20">
    <property type="match status" value="1"/>
</dbReference>
<dbReference type="InterPro" id="IPR001876">
    <property type="entry name" value="Znf_RanBP2"/>
</dbReference>
<dbReference type="InterPro" id="IPR029061">
    <property type="entry name" value="THDP-binding"/>
</dbReference>
<keyword evidence="8" id="KW-0456">Lyase</keyword>
<name>A0ABD3RT33_9STRA</name>
<dbReference type="Gene3D" id="3.40.50.970">
    <property type="match status" value="2"/>
</dbReference>
<dbReference type="NCBIfam" id="TIGR00173">
    <property type="entry name" value="menD"/>
    <property type="match status" value="1"/>
</dbReference>
<evidence type="ECO:0000256" key="8">
    <source>
        <dbReference type="ARBA" id="ARBA00023239"/>
    </source>
</evidence>
<proteinExistence type="inferred from homology"/>
<dbReference type="Pfam" id="PF00425">
    <property type="entry name" value="Chorismate_bind"/>
    <property type="match status" value="2"/>
</dbReference>
<dbReference type="PANTHER" id="PTHR42916">
    <property type="entry name" value="2-SUCCINYL-5-ENOLPYRUVYL-6-HYDROXY-3-CYCLOHEXENE-1-CARBOXYLATE SYNTHASE"/>
    <property type="match status" value="1"/>
</dbReference>
<dbReference type="InterPro" id="IPR004433">
    <property type="entry name" value="MenaQ_synth_MenD"/>
</dbReference>
<dbReference type="Gene3D" id="3.30.390.10">
    <property type="entry name" value="Enolase-like, N-terminal domain"/>
    <property type="match status" value="1"/>
</dbReference>
<evidence type="ECO:0000313" key="12">
    <source>
        <dbReference type="Proteomes" id="UP001530377"/>
    </source>
</evidence>
<keyword evidence="4" id="KW-0862">Zinc</keyword>
<dbReference type="InterPro" id="IPR029058">
    <property type="entry name" value="AB_hydrolase_fold"/>
</dbReference>
<dbReference type="PROSITE" id="PS01358">
    <property type="entry name" value="ZF_RANBP2_1"/>
    <property type="match status" value="1"/>
</dbReference>
<keyword evidence="6" id="KW-0786">Thiamine pyrophosphate</keyword>
<dbReference type="SUPFAM" id="SSF56322">
    <property type="entry name" value="ADC synthase"/>
    <property type="match status" value="1"/>
</dbReference>
<dbReference type="SUPFAM" id="SSF51604">
    <property type="entry name" value="Enolase C-terminal domain-like"/>
    <property type="match status" value="1"/>
</dbReference>
<feature type="domain" description="RanBP2-type" evidence="10">
    <location>
        <begin position="210"/>
        <end position="229"/>
    </location>
</feature>
<feature type="compositionally biased region" description="Low complexity" evidence="9">
    <location>
        <begin position="254"/>
        <end position="275"/>
    </location>
</feature>
<organism evidence="11 12">
    <name type="scientific">Cyclostephanos tholiformis</name>
    <dbReference type="NCBI Taxonomy" id="382380"/>
    <lineage>
        <taxon>Eukaryota</taxon>
        <taxon>Sar</taxon>
        <taxon>Stramenopiles</taxon>
        <taxon>Ochrophyta</taxon>
        <taxon>Bacillariophyta</taxon>
        <taxon>Coscinodiscophyceae</taxon>
        <taxon>Thalassiosirophycidae</taxon>
        <taxon>Stephanodiscales</taxon>
        <taxon>Stephanodiscaceae</taxon>
        <taxon>Cyclostephanos</taxon>
    </lineage>
</organism>
<evidence type="ECO:0000259" key="10">
    <source>
        <dbReference type="PROSITE" id="PS01358"/>
    </source>
</evidence>
<dbReference type="InterPro" id="IPR012001">
    <property type="entry name" value="Thiamin_PyroP_enz_TPP-bd_dom"/>
</dbReference>
<evidence type="ECO:0000256" key="4">
    <source>
        <dbReference type="ARBA" id="ARBA00022833"/>
    </source>
</evidence>
<protein>
    <recommendedName>
        <fullName evidence="10">RanBP2-type domain-containing protein</fullName>
    </recommendedName>
</protein>
<dbReference type="GO" id="GO:0016829">
    <property type="term" value="F:lyase activity"/>
    <property type="evidence" value="ECO:0007669"/>
    <property type="project" value="UniProtKB-KW"/>
</dbReference>
<dbReference type="Gene3D" id="3.60.120.10">
    <property type="entry name" value="Anthranilate synthase"/>
    <property type="match status" value="1"/>
</dbReference>
<evidence type="ECO:0000256" key="7">
    <source>
        <dbReference type="ARBA" id="ARBA00023211"/>
    </source>
</evidence>
<keyword evidence="1" id="KW-0808">Transferase</keyword>
<evidence type="ECO:0000256" key="6">
    <source>
        <dbReference type="ARBA" id="ARBA00023052"/>
    </source>
</evidence>
<gene>
    <name evidence="11" type="ORF">ACHAXA_007515</name>
</gene>
<evidence type="ECO:0000256" key="3">
    <source>
        <dbReference type="ARBA" id="ARBA00022771"/>
    </source>
</evidence>
<accession>A0ABD3RT33</accession>
<dbReference type="InterPro" id="IPR005801">
    <property type="entry name" value="ADC_synthase"/>
</dbReference>
<evidence type="ECO:0000313" key="11">
    <source>
        <dbReference type="EMBL" id="KAL3810825.1"/>
    </source>
</evidence>
<evidence type="ECO:0000256" key="1">
    <source>
        <dbReference type="ARBA" id="ARBA00022679"/>
    </source>
</evidence>
<keyword evidence="2" id="KW-0479">Metal-binding</keyword>
<comment type="caution">
    <text evidence="11">The sequence shown here is derived from an EMBL/GenBank/DDBJ whole genome shotgun (WGS) entry which is preliminary data.</text>
</comment>
<dbReference type="Pfam" id="PF12697">
    <property type="entry name" value="Abhydrolase_6"/>
    <property type="match status" value="1"/>
</dbReference>
<dbReference type="Gene3D" id="3.40.50.1220">
    <property type="entry name" value="TPP-binding domain"/>
    <property type="match status" value="1"/>
</dbReference>
<dbReference type="Gene3D" id="3.40.50.1820">
    <property type="entry name" value="alpha/beta hydrolase"/>
    <property type="match status" value="1"/>
</dbReference>
<dbReference type="InterPro" id="IPR036849">
    <property type="entry name" value="Enolase-like_C_sf"/>
</dbReference>
<dbReference type="PANTHER" id="PTHR42916:SF1">
    <property type="entry name" value="PROTEIN PHYLLO, CHLOROPLASTIC"/>
    <property type="match status" value="1"/>
</dbReference>
<dbReference type="InterPro" id="IPR023393">
    <property type="entry name" value="START-like_dom_sf"/>
</dbReference>
<evidence type="ECO:0000256" key="2">
    <source>
        <dbReference type="ARBA" id="ARBA00022723"/>
    </source>
</evidence>
<dbReference type="EMBL" id="JALLPB020000298">
    <property type="protein sequence ID" value="KAL3810825.1"/>
    <property type="molecule type" value="Genomic_DNA"/>
</dbReference>
<dbReference type="HAMAP" id="MF_01659">
    <property type="entry name" value="MenD"/>
    <property type="match status" value="1"/>
</dbReference>
<keyword evidence="3" id="KW-0863">Zinc-finger</keyword>
<feature type="compositionally biased region" description="Low complexity" evidence="9">
    <location>
        <begin position="1"/>
        <end position="21"/>
    </location>
</feature>
<dbReference type="SUPFAM" id="SSF54826">
    <property type="entry name" value="Enolase N-terminal domain-like"/>
    <property type="match status" value="1"/>
</dbReference>
<dbReference type="Proteomes" id="UP001530377">
    <property type="component" value="Unassembled WGS sequence"/>
</dbReference>
<dbReference type="InterPro" id="IPR000073">
    <property type="entry name" value="AB_hydrolase_1"/>
</dbReference>
<dbReference type="InterPro" id="IPR015890">
    <property type="entry name" value="Chorismate_C"/>
</dbReference>
<dbReference type="Pfam" id="PF16582">
    <property type="entry name" value="TPP_enzyme_M_2"/>
    <property type="match status" value="1"/>
</dbReference>
<keyword evidence="7" id="KW-0464">Manganese</keyword>
<feature type="region of interest" description="Disordered" evidence="9">
    <location>
        <begin position="1"/>
        <end position="36"/>
    </location>
</feature>
<feature type="region of interest" description="Disordered" evidence="9">
    <location>
        <begin position="540"/>
        <end position="559"/>
    </location>
</feature>
<sequence length="2611" mass="286614">KSSLALANNSPASATTTTPLARGKRANGNAEKRMATKSKRTLKKIKRYVPHQSGMEANLTTMMMAMTWDDDNLKMVNFNKLTHRVTMGKFQFYEGEKLSEDDSHMTLSLIKNRSGKKMISARTVVFEKTQVEELDSYDMIASIDTKFAEEEDDALVEYEQQHWECPKCQHSNRNDAGYCPNMVGSKQCGGTKRCKMLSWGSCFAQAPQTWKCCQCTTPNLLKEAFCVVCGYAGNETLSARHVLHPELYPPPSHRAPSTSPSSSSSSLLLPPLTTTIPPPSSYDHDDDAVPLAEGMRLLMKSLERIVDDASSSSTTPTSVMDNLDGSTLLRIEQRISGVHSIDPLCWMHAQRRRVIADHRRDARRWTGTGGGGGGYGPGGDVDGTVPAMYFGDMDGRVEAAARMDEMVNAVGGGGDNDLGDDWDGFGGDGGGYWILPAVELRREILEVGVNNAPMSGDEARDEIKDDRGKKTVGTRVVTLAVHLHNVSPSSSSSSSSRTHQNRAARAMHRRSGWRDAAHHVLTILRELTDELSPAVPCTTLPPIITRSESTGNEDDDGDSGLAFERGVAEALRRIRSNVDMIDDDDGASSLRKVVLARKVDLNFGSSVSGLDVLMRLKFGGHIGHLFYMDPGGDGASGRPGTSDTAIRSREFFGCTPERLFRVFKSGHDRVVTTEALAGTRIRGLTQSADNELLRELLSSKKDMLENDITGQFIDEALLELEENGWLEKRNEVLKSYDFDGNTNVNGDATASRRRYFVRRLRHLQHICQIFEGKLSEGASVIDVSRSLLKGLHPTPAVCGDSPCIALEFIRKYETVGFDRGYYAGPFGYIGHDSADIVVAIRSALVTNYDYYSNDAELRHNSQKNENDDVPPESKISIFAGAGIVEGSTVQEEWTEISHKVGVLASLFRSSPITLQTYSMPNVAWTTAFIEELVRCGVTQFYICPGSRNTPLTAAIFRSMRSNVGIVRAISIHDERGAGFRAVGYARQNGRPAAVVTSSGTAVANLYPSIVEASSDGVPLILITADRPYENRDNGSNQSVDQVKIFSSSYVRWFRDILPPSDDVPVSVTLSDANHAVAITKQLMGPVHLNVQFRENLAPEGGPIRNDNRIGSMTQFNHKRFTDVPGFSRWSSSGNCWQQTFYPNINAGHSIMEVAELIINSRRGIIVTGNLRGADSDGADLLTTAIAHLAKVIGFPIFASVQSGGLRREHPVVQYAEHLLKNPLVSNGMQPDLILQLGSPLISTEISQVMRSNPSVYHVLVQKLYQHERADPEQTVTHRVSSDVRTFVNSLISCLGSGRYFGNKNFGSQLSPLLYLGRKLGDNIRSAILDTSSTSEINGEAYSDDFVSLTEPQVMMAITDVLSESSSELSSMSLFLSNSMPVRDGEFFFYPSNRNKNIFPLTVSVNRGASGIDGIISTATGCGDNAKPTTLVCGDVTTLHDLNAFYGLTHDDASSSDDRPASATNRIPLTTVIVNNGGGAIFSFLPISKFGEDVGFEEFWGTPTDNFSFQKGVAAFGLPYTVATSFNAFKDAYRTSIMSSGPNVIEARVVGRAANVAIHQKITGDVRIIVDEVLRPPPTRDRVLPVKTYRKSLAKKTKTMLLLHGWMGDKSEWDLIGDALSLNLPEEWNIISIDMPGHGDSSVVLSSDQQVAHSSLGLDAMRPFGPPESSPFSLDMMARAVCHSLIHDHGVEQLNAIVGYSLGGRIALAMKRLYSMSLNSDLEGRSPSMFLTDQTKLILLSSNPGKLPNNTNHGSTDDFQRLSKDYSIAESLFSSAYRSYVTSDVQDLECLTRFLTNWYTQSLWGDLRTRHPIKHKAMMTTRLKSLVRRRLDIASVLYGCSPSLSSQEDWKAVVPSATLFIAGELDKKYSSIGRAWDKIQGISRYIELENTGHAVILEEPEKLSFIISDFVNDVVTDHNDINLKDMRKNEVYNPILSEYSIPVEKGEIIVPSTLHQVGIMDYEAFRITVGSGRSGLLGIGWGESAQAETELKSREGFIISIASRDGMAVGVGEVSPLSGLHMESLEQSENQLKLIQKFLASNATRWPEFDAKRVLSLDGSLTICVNAIFNHAGIDSLYAAQSVRSGLEMAILSVSSQLSGKLLPQALAINQQQRPRSLSQLFGQLPINGLITRGETANTREVGARRRGKEISFKSVKIKVGHGDPSEDVLAMIRLKAPPNGRSLKLRADANRAWDFPTAQLFINELKMSAQAGSFVLNDIEFLEEPLEVQTNGGKWSFRSQIAALEGLLNGKSLSYALDETLADLAVILDYDFDRIERELVTVFGEENVGRKCCAAFVLKPALLGLELSMRLARLAQKEFQISPVFSSSFDSGIGLAYTAILAALSDNSPHSLGLSKFSHGLGTFDKLDGDTMSPPFESYVNDKGFLNIPSLSRALYGLSLDEMSDRVPTFDNTSETAVTATESDSYLATTSFTSGRDVTVSVSLPLPFSDRIASSRFTDLPQMSRWSPWLNSVTYLDESPGLTEWNLNIRGVKFNWRAKSEILTNPKGIQWDSISGLKNRGVVEFEPTSEDSCVMRLRMSIIMPHILVALFQGMPSVVQEFLQNKLLKWSLEMFRDVVKADLALERGDQELGDALFGAVEGRANALEEALK</sequence>